<dbReference type="SUPFAM" id="SSF55073">
    <property type="entry name" value="Nucleotide cyclase"/>
    <property type="match status" value="1"/>
</dbReference>
<gene>
    <name evidence="4" type="ORF">H4O21_11525</name>
</gene>
<dbReference type="InterPro" id="IPR035919">
    <property type="entry name" value="EAL_sf"/>
</dbReference>
<dbReference type="PROSITE" id="PS50883">
    <property type="entry name" value="EAL"/>
    <property type="match status" value="1"/>
</dbReference>
<reference evidence="4 5" key="1">
    <citation type="submission" date="2020-08" db="EMBL/GenBank/DDBJ databases">
        <title>Oceanospirillum sp. nov. isolated from marine sediment.</title>
        <authorList>
            <person name="Ji X."/>
        </authorList>
    </citation>
    <scope>NUCLEOTIDE SEQUENCE [LARGE SCALE GENOMIC DNA]</scope>
    <source>
        <strain evidence="4 5">D5</strain>
    </source>
</reference>
<dbReference type="InterPro" id="IPR043128">
    <property type="entry name" value="Rev_trsase/Diguanyl_cyclase"/>
</dbReference>
<dbReference type="InterPro" id="IPR050706">
    <property type="entry name" value="Cyclic-di-GMP_PDE-like"/>
</dbReference>
<organism evidence="4 5">
    <name type="scientific">Oceanospirillum sediminis</name>
    <dbReference type="NCBI Taxonomy" id="2760088"/>
    <lineage>
        <taxon>Bacteria</taxon>
        <taxon>Pseudomonadati</taxon>
        <taxon>Pseudomonadota</taxon>
        <taxon>Gammaproteobacteria</taxon>
        <taxon>Oceanospirillales</taxon>
        <taxon>Oceanospirillaceae</taxon>
        <taxon>Oceanospirillum</taxon>
    </lineage>
</organism>
<dbReference type="SMART" id="SM00065">
    <property type="entry name" value="GAF"/>
    <property type="match status" value="1"/>
</dbReference>
<dbReference type="SUPFAM" id="SSF55781">
    <property type="entry name" value="GAF domain-like"/>
    <property type="match status" value="1"/>
</dbReference>
<dbReference type="PANTHER" id="PTHR33121">
    <property type="entry name" value="CYCLIC DI-GMP PHOSPHODIESTERASE PDEF"/>
    <property type="match status" value="1"/>
</dbReference>
<protein>
    <submittedName>
        <fullName evidence="4">EAL domain-containing protein</fullName>
    </submittedName>
</protein>
<dbReference type="InterPro" id="IPR029016">
    <property type="entry name" value="GAF-like_dom_sf"/>
</dbReference>
<evidence type="ECO:0000313" key="5">
    <source>
        <dbReference type="Proteomes" id="UP000565262"/>
    </source>
</evidence>
<dbReference type="SMART" id="SM00052">
    <property type="entry name" value="EAL"/>
    <property type="match status" value="1"/>
</dbReference>
<feature type="transmembrane region" description="Helical" evidence="1">
    <location>
        <begin position="12"/>
        <end position="36"/>
    </location>
</feature>
<dbReference type="PROSITE" id="PS50887">
    <property type="entry name" value="GGDEF"/>
    <property type="match status" value="1"/>
</dbReference>
<dbReference type="Pfam" id="PF01590">
    <property type="entry name" value="GAF"/>
    <property type="match status" value="1"/>
</dbReference>
<dbReference type="AlphaFoldDB" id="A0A839IRX6"/>
<dbReference type="Gene3D" id="3.30.70.270">
    <property type="match status" value="1"/>
</dbReference>
<dbReference type="CDD" id="cd01948">
    <property type="entry name" value="EAL"/>
    <property type="match status" value="1"/>
</dbReference>
<dbReference type="Pfam" id="PF00990">
    <property type="entry name" value="GGDEF"/>
    <property type="match status" value="1"/>
</dbReference>
<dbReference type="GO" id="GO:0071111">
    <property type="term" value="F:cyclic-guanylate-specific phosphodiesterase activity"/>
    <property type="evidence" value="ECO:0007669"/>
    <property type="project" value="InterPro"/>
</dbReference>
<dbReference type="PANTHER" id="PTHR33121:SF79">
    <property type="entry name" value="CYCLIC DI-GMP PHOSPHODIESTERASE PDED-RELATED"/>
    <property type="match status" value="1"/>
</dbReference>
<keyword evidence="1" id="KW-1133">Transmembrane helix</keyword>
<dbReference type="Gene3D" id="3.30.450.40">
    <property type="match status" value="1"/>
</dbReference>
<dbReference type="InterPro" id="IPR029787">
    <property type="entry name" value="Nucleotide_cyclase"/>
</dbReference>
<feature type="domain" description="GGDEF" evidence="3">
    <location>
        <begin position="487"/>
        <end position="624"/>
    </location>
</feature>
<dbReference type="EMBL" id="JACJFM010000013">
    <property type="protein sequence ID" value="MBB1487239.1"/>
    <property type="molecule type" value="Genomic_DNA"/>
</dbReference>
<dbReference type="RefSeq" id="WP_182809023.1">
    <property type="nucleotide sequence ID" value="NZ_JACJFM010000013.1"/>
</dbReference>
<dbReference type="Gene3D" id="3.20.20.450">
    <property type="entry name" value="EAL domain"/>
    <property type="match status" value="1"/>
</dbReference>
<dbReference type="Pfam" id="PF05228">
    <property type="entry name" value="CHASE4"/>
    <property type="match status" value="1"/>
</dbReference>
<feature type="transmembrane region" description="Helical" evidence="1">
    <location>
        <begin position="242"/>
        <end position="265"/>
    </location>
</feature>
<sequence length="886" mass="100245">MMSSPIKRITHQYKVSLIWIAALFISSLFLFASLLWESADTINQEDGKHVHSSIEEDIQRTRRLLLNNVRDYAIWDSAYDQWIRQQQPDRDWVVSNLGTGLYENLNVEWAAVVSQSQGIRFSAYQGKTHSTVMAQKLAPLTQALLRQGSDLLLLDNKVYAVASHPILKESDPLDAAGYGESFVFATPLNTAEQHELKAHIGYQDLHFSLQPPSSHAYYSLQDNQGKQLGYLNWQPMKPGNQFLLHLFPWILLLLTVLGITTGLLFHRLVKQGRHSLQEMQALANTRSDLEDQQKVVQNLRQRFQYQGSQQAFFHTLSLEATRLIKADITAVWLLDDSGHQLVCQTSNSSMTHEAFNLSEVQTCIELIQGQPVVELNMPGTDRPDPLPQQGMLKLFHEFGLHSALLTGVYQGGELQGVLTFCQYQPRQWSDSDKNAASALAGVTAQFAEAFQHHKAEENFYQATHFDQVTGLPQLAHIEDQFVQQESGEGYLLILRLHGLHLINEFHGVEAGDEVFRNLAQQCLAILEPLPQQKHLFRLPANRLGLLFEGSQSEAEHSVQLLIDLVSGTTWDYQRKNYTLSLQAGGAHYPSDGRSLEELQHKARLALQHIRNQADKPNTLSFYSLNVSRGLKARTQAIQALQRAIEREEFVLYFQPQYSPDKRIEGAEVLLRWQHPEKGLLGPGHFIALAEETELIVPMSRWILRQACQLLARLPITLSVNISVLQLRQAGFVREIQGLINELDFQPHQLVIEIVESMMADPGAARQLKALRQLGVQVALDDFGTGYSSLSYLQHFSVDEIKVDQCFIKALEEQDDSPLARTIIAMAHSLNCRVVVEGVENEAQLDFCHQHKADLIQGFFFAKPEPWEHFTARLEASHQNNCTANAH</sequence>
<dbReference type="Pfam" id="PF00563">
    <property type="entry name" value="EAL"/>
    <property type="match status" value="1"/>
</dbReference>
<dbReference type="SMART" id="SM00267">
    <property type="entry name" value="GGDEF"/>
    <property type="match status" value="1"/>
</dbReference>
<evidence type="ECO:0000259" key="2">
    <source>
        <dbReference type="PROSITE" id="PS50883"/>
    </source>
</evidence>
<name>A0A839IRX6_9GAMM</name>
<keyword evidence="1" id="KW-0812">Transmembrane</keyword>
<feature type="domain" description="EAL" evidence="2">
    <location>
        <begin position="633"/>
        <end position="877"/>
    </location>
</feature>
<dbReference type="InterPro" id="IPR001633">
    <property type="entry name" value="EAL_dom"/>
</dbReference>
<evidence type="ECO:0000256" key="1">
    <source>
        <dbReference type="SAM" id="Phobius"/>
    </source>
</evidence>
<accession>A0A839IRX6</accession>
<evidence type="ECO:0000313" key="4">
    <source>
        <dbReference type="EMBL" id="MBB1487239.1"/>
    </source>
</evidence>
<keyword evidence="1" id="KW-0472">Membrane</keyword>
<dbReference type="InterPro" id="IPR007892">
    <property type="entry name" value="CHASE4"/>
</dbReference>
<keyword evidence="5" id="KW-1185">Reference proteome</keyword>
<dbReference type="SUPFAM" id="SSF141868">
    <property type="entry name" value="EAL domain-like"/>
    <property type="match status" value="1"/>
</dbReference>
<proteinExistence type="predicted"/>
<dbReference type="InterPro" id="IPR003018">
    <property type="entry name" value="GAF"/>
</dbReference>
<comment type="caution">
    <text evidence="4">The sequence shown here is derived from an EMBL/GenBank/DDBJ whole genome shotgun (WGS) entry which is preliminary data.</text>
</comment>
<dbReference type="Proteomes" id="UP000565262">
    <property type="component" value="Unassembled WGS sequence"/>
</dbReference>
<evidence type="ECO:0000259" key="3">
    <source>
        <dbReference type="PROSITE" id="PS50887"/>
    </source>
</evidence>
<dbReference type="InterPro" id="IPR000160">
    <property type="entry name" value="GGDEF_dom"/>
</dbReference>